<dbReference type="SMART" id="SM00244">
    <property type="entry name" value="PHB"/>
    <property type="match status" value="1"/>
</dbReference>
<feature type="compositionally biased region" description="Basic and acidic residues" evidence="7">
    <location>
        <begin position="403"/>
        <end position="414"/>
    </location>
</feature>
<dbReference type="SUPFAM" id="SSF117892">
    <property type="entry name" value="Band 7/SPFH domain"/>
    <property type="match status" value="1"/>
</dbReference>
<evidence type="ECO:0000256" key="7">
    <source>
        <dbReference type="SAM" id="MobiDB-lite"/>
    </source>
</evidence>
<evidence type="ECO:0000256" key="3">
    <source>
        <dbReference type="ARBA" id="ARBA00022692"/>
    </source>
</evidence>
<evidence type="ECO:0000259" key="8">
    <source>
        <dbReference type="SMART" id="SM00244"/>
    </source>
</evidence>
<evidence type="ECO:0000313" key="9">
    <source>
        <dbReference type="EMBL" id="QCU90316.1"/>
    </source>
</evidence>
<evidence type="ECO:0000313" key="10">
    <source>
        <dbReference type="Proteomes" id="UP000304864"/>
    </source>
</evidence>
<dbReference type="CDD" id="cd03404">
    <property type="entry name" value="SPFH_HflK"/>
    <property type="match status" value="1"/>
</dbReference>
<dbReference type="InterPro" id="IPR010201">
    <property type="entry name" value="HflK"/>
</dbReference>
<feature type="transmembrane region" description="Helical" evidence="6">
    <location>
        <begin position="65"/>
        <end position="89"/>
    </location>
</feature>
<feature type="compositionally biased region" description="Gly residues" evidence="7">
    <location>
        <begin position="16"/>
        <end position="25"/>
    </location>
</feature>
<keyword evidence="9" id="KW-0378">Hydrolase</keyword>
<feature type="compositionally biased region" description="Low complexity" evidence="7">
    <location>
        <begin position="388"/>
        <end position="400"/>
    </location>
</feature>
<feature type="domain" description="Band 7" evidence="8">
    <location>
        <begin position="84"/>
        <end position="260"/>
    </location>
</feature>
<reference evidence="9 10" key="1">
    <citation type="submission" date="2019-05" db="EMBL/GenBank/DDBJ databases">
        <title>Thiomicrorhabdus sediminis sp. nov, a novel sulfur-oxidizing bacterium isolated from coastal sediment.</title>
        <authorList>
            <person name="Liu X."/>
        </authorList>
    </citation>
    <scope>NUCLEOTIDE SEQUENCE [LARGE SCALE GENOMIC DNA]</scope>
    <source>
        <strain evidence="9 10">G1</strain>
    </source>
</reference>
<keyword evidence="10" id="KW-1185">Reference proteome</keyword>
<dbReference type="GO" id="GO:0016020">
    <property type="term" value="C:membrane"/>
    <property type="evidence" value="ECO:0007669"/>
    <property type="project" value="UniProtKB-SubCell"/>
</dbReference>
<dbReference type="PANTHER" id="PTHR43327:SF2">
    <property type="entry name" value="MODULATOR OF FTSH PROTEASE HFLK"/>
    <property type="match status" value="1"/>
</dbReference>
<dbReference type="GO" id="GO:0006508">
    <property type="term" value="P:proteolysis"/>
    <property type="evidence" value="ECO:0007669"/>
    <property type="project" value="UniProtKB-KW"/>
</dbReference>
<dbReference type="NCBIfam" id="TIGR01933">
    <property type="entry name" value="hflK"/>
    <property type="match status" value="1"/>
</dbReference>
<comment type="similarity">
    <text evidence="2 6">Belongs to the band 7/mec-2 family. HflK subfamily.</text>
</comment>
<feature type="compositionally biased region" description="Polar residues" evidence="7">
    <location>
        <begin position="378"/>
        <end position="387"/>
    </location>
</feature>
<feature type="region of interest" description="Disordered" evidence="7">
    <location>
        <begin position="1"/>
        <end position="38"/>
    </location>
</feature>
<comment type="function">
    <text evidence="6">HflC and HflK could encode or regulate a protease.</text>
</comment>
<dbReference type="KEGG" id="thig:FE785_06575"/>
<sequence>MAWNEPGKSGQDPWGNSGGGSGGNGNDPKPPKKSNNDDIDELLKKAQSILGGAGSKFGNNSGGGLGGIGGTVIFAVIFVVWMLSGIYIVDPAERGVVTRFGAFVEETKAGPHWHLPYPIETVRVVNVDQIRTAEIGYRSDTRNRAGNVPNESLMLTKDENIVDLKIAVQYQIESANQYLFDVSDPDQTLRSVVESALREVVGQSTMDFVLTEGRNEVVARVQELSQERLNTYSTGLMITSVNLQDAQPPEQVQSAFADVVKAREDRERLINEAEAYANDILPKARGKAARELEEASAYHDRVIAQARGEAARFSSILVEYQKAPEVTRKRLYIDAVSEVLGKTSKVFVGSDSSNNLLYLPLDKMVNQNQVSVPFKVEANTQSNPATGTSNSSTTNSSSNSRPNIREYLRNRELR</sequence>
<dbReference type="AlphaFoldDB" id="A0A4P9K7J8"/>
<dbReference type="EMBL" id="CP040602">
    <property type="protein sequence ID" value="QCU90316.1"/>
    <property type="molecule type" value="Genomic_DNA"/>
</dbReference>
<keyword evidence="5 6" id="KW-0472">Membrane</keyword>
<accession>A0A4P9K7J8</accession>
<gene>
    <name evidence="9" type="primary">hflK</name>
    <name evidence="9" type="ORF">FE785_06575</name>
</gene>
<feature type="region of interest" description="Disordered" evidence="7">
    <location>
        <begin position="378"/>
        <end position="414"/>
    </location>
</feature>
<dbReference type="PANTHER" id="PTHR43327">
    <property type="entry name" value="STOMATIN-LIKE PROTEIN 2, MITOCHONDRIAL"/>
    <property type="match status" value="1"/>
</dbReference>
<evidence type="ECO:0000256" key="1">
    <source>
        <dbReference type="ARBA" id="ARBA00004167"/>
    </source>
</evidence>
<dbReference type="RefSeq" id="WP_138564991.1">
    <property type="nucleotide sequence ID" value="NZ_CP040602.1"/>
</dbReference>
<dbReference type="InterPro" id="IPR020980">
    <property type="entry name" value="Membrane_HflK_N"/>
</dbReference>
<dbReference type="Pfam" id="PF12221">
    <property type="entry name" value="HflK_N"/>
    <property type="match status" value="1"/>
</dbReference>
<dbReference type="InterPro" id="IPR050710">
    <property type="entry name" value="Band7/mec-2_domain"/>
</dbReference>
<comment type="subunit">
    <text evidence="6">HflC and HflK may interact to form a multimeric complex.</text>
</comment>
<comment type="subcellular location">
    <subcellularLocation>
        <location evidence="1">Membrane</location>
        <topology evidence="1">Single-pass membrane protein</topology>
    </subcellularLocation>
</comment>
<dbReference type="Pfam" id="PF01145">
    <property type="entry name" value="Band_7"/>
    <property type="match status" value="1"/>
</dbReference>
<dbReference type="Gene3D" id="3.30.479.30">
    <property type="entry name" value="Band 7 domain"/>
    <property type="match status" value="1"/>
</dbReference>
<keyword evidence="9" id="KW-0645">Protease</keyword>
<organism evidence="9 10">
    <name type="scientific">Thiomicrorhabdus sediminis</name>
    <dbReference type="NCBI Taxonomy" id="2580412"/>
    <lineage>
        <taxon>Bacteria</taxon>
        <taxon>Pseudomonadati</taxon>
        <taxon>Pseudomonadota</taxon>
        <taxon>Gammaproteobacteria</taxon>
        <taxon>Thiotrichales</taxon>
        <taxon>Piscirickettsiaceae</taxon>
        <taxon>Thiomicrorhabdus</taxon>
    </lineage>
</organism>
<keyword evidence="3 6" id="KW-0812">Transmembrane</keyword>
<proteinExistence type="inferred from homology"/>
<evidence type="ECO:0000256" key="6">
    <source>
        <dbReference type="RuleBase" id="RU364113"/>
    </source>
</evidence>
<evidence type="ECO:0000256" key="4">
    <source>
        <dbReference type="ARBA" id="ARBA00022989"/>
    </source>
</evidence>
<dbReference type="InterPro" id="IPR036013">
    <property type="entry name" value="Band_7/SPFH_dom_sf"/>
</dbReference>
<evidence type="ECO:0000256" key="5">
    <source>
        <dbReference type="ARBA" id="ARBA00023136"/>
    </source>
</evidence>
<dbReference type="Proteomes" id="UP000304864">
    <property type="component" value="Chromosome"/>
</dbReference>
<protein>
    <recommendedName>
        <fullName evidence="6">Protein HflK</fullName>
    </recommendedName>
</protein>
<name>A0A4P9K7J8_9GAMM</name>
<dbReference type="OrthoDB" id="9779595at2"/>
<dbReference type="InterPro" id="IPR001107">
    <property type="entry name" value="Band_7"/>
</dbReference>
<dbReference type="GO" id="GO:0008233">
    <property type="term" value="F:peptidase activity"/>
    <property type="evidence" value="ECO:0007669"/>
    <property type="project" value="UniProtKB-KW"/>
</dbReference>
<keyword evidence="4 6" id="KW-1133">Transmembrane helix</keyword>
<evidence type="ECO:0000256" key="2">
    <source>
        <dbReference type="ARBA" id="ARBA00006971"/>
    </source>
</evidence>